<gene>
    <name evidence="9" type="ORF">FA14DRAFT_127539</name>
</gene>
<evidence type="ECO:0000256" key="4">
    <source>
        <dbReference type="ARBA" id="ARBA00022777"/>
    </source>
</evidence>
<dbReference type="InParanoid" id="A0A316V3K3"/>
<dbReference type="OrthoDB" id="283111at2759"/>
<dbReference type="PROSITE" id="PS00107">
    <property type="entry name" value="PROTEIN_KINASE_ATP"/>
    <property type="match status" value="1"/>
</dbReference>
<protein>
    <submittedName>
        <fullName evidence="9">Kinase-like protein</fullName>
    </submittedName>
</protein>
<comment type="similarity">
    <text evidence="7">Belongs to the protein kinase superfamily.</text>
</comment>
<dbReference type="GO" id="GO:0005524">
    <property type="term" value="F:ATP binding"/>
    <property type="evidence" value="ECO:0007669"/>
    <property type="project" value="UniProtKB-UniRule"/>
</dbReference>
<name>A0A316V3K3_9BASI</name>
<dbReference type="GeneID" id="37018587"/>
<evidence type="ECO:0000256" key="7">
    <source>
        <dbReference type="RuleBase" id="RU000304"/>
    </source>
</evidence>
<dbReference type="PROSITE" id="PS00108">
    <property type="entry name" value="PROTEIN_KINASE_ST"/>
    <property type="match status" value="1"/>
</dbReference>
<dbReference type="Gene3D" id="1.10.510.10">
    <property type="entry name" value="Transferase(Phosphotransferase) domain 1"/>
    <property type="match status" value="1"/>
</dbReference>
<proteinExistence type="inferred from homology"/>
<dbReference type="InterPro" id="IPR000719">
    <property type="entry name" value="Prot_kinase_dom"/>
</dbReference>
<feature type="domain" description="Protein kinase" evidence="8">
    <location>
        <begin position="71"/>
        <end position="395"/>
    </location>
</feature>
<evidence type="ECO:0000256" key="3">
    <source>
        <dbReference type="ARBA" id="ARBA00022741"/>
    </source>
</evidence>
<sequence>MAPGLYNGLGQLSSYRGGYHAGNSYHKHQKNGTVPYAIDTIPRAIPPPKEPIDDSEGHFIVREGDYVTERYRISSLLGQGTFGKVVKCQDLSGSGEVAIKIIRAVQKYTDAAQIEIRVLRTLRDHDPTNKYKCIHLLNTFSYRNHVCIVSELLGQSVFDFLKDNDFNPFPPLHIWHFAKQLLRSVAFLHSLGLVHTDLKPENILLVNGKFSLVPITWRPNSRKKRVLQDCDIRLIDFGSATFNDEYHSQVVSTRHYRAPEIILQMGWSYPCDAWSIGCILIEFYTGEALFQTHDNLEHLAMMEAVLGPMPDDFRRKAETYRPTYFKSGRLDFPNSTTNRQSRKFVKAMKALDDTVVSQQGFSKHDKYFKSLLKKLLTFDPNQRIRVSDALKHPYFSLESHEIPQ</sequence>
<dbReference type="CDD" id="cd14134">
    <property type="entry name" value="PKc_CLK"/>
    <property type="match status" value="1"/>
</dbReference>
<dbReference type="EMBL" id="KZ819607">
    <property type="protein sequence ID" value="PWN31834.1"/>
    <property type="molecule type" value="Genomic_DNA"/>
</dbReference>
<keyword evidence="1 7" id="KW-0723">Serine/threonine-protein kinase</keyword>
<keyword evidence="4 9" id="KW-0418">Kinase</keyword>
<dbReference type="InterPro" id="IPR011009">
    <property type="entry name" value="Kinase-like_dom_sf"/>
</dbReference>
<dbReference type="GO" id="GO:0005634">
    <property type="term" value="C:nucleus"/>
    <property type="evidence" value="ECO:0007669"/>
    <property type="project" value="TreeGrafter"/>
</dbReference>
<dbReference type="PANTHER" id="PTHR45646">
    <property type="entry name" value="SERINE/THREONINE-PROTEIN KINASE DOA-RELATED"/>
    <property type="match status" value="1"/>
</dbReference>
<keyword evidence="10" id="KW-1185">Reference proteome</keyword>
<dbReference type="InterPro" id="IPR017441">
    <property type="entry name" value="Protein_kinase_ATP_BS"/>
</dbReference>
<keyword evidence="5 6" id="KW-0067">ATP-binding</keyword>
<dbReference type="PROSITE" id="PS50011">
    <property type="entry name" value="PROTEIN_KINASE_DOM"/>
    <property type="match status" value="1"/>
</dbReference>
<evidence type="ECO:0000256" key="2">
    <source>
        <dbReference type="ARBA" id="ARBA00022679"/>
    </source>
</evidence>
<keyword evidence="3 6" id="KW-0547">Nucleotide-binding</keyword>
<reference evidence="9 10" key="1">
    <citation type="journal article" date="2018" name="Mol. Biol. Evol.">
        <title>Broad Genomic Sampling Reveals a Smut Pathogenic Ancestry of the Fungal Clade Ustilaginomycotina.</title>
        <authorList>
            <person name="Kijpornyongpan T."/>
            <person name="Mondo S.J."/>
            <person name="Barry K."/>
            <person name="Sandor L."/>
            <person name="Lee J."/>
            <person name="Lipzen A."/>
            <person name="Pangilinan J."/>
            <person name="LaButti K."/>
            <person name="Hainaut M."/>
            <person name="Henrissat B."/>
            <person name="Grigoriev I.V."/>
            <person name="Spatafora J.W."/>
            <person name="Aime M.C."/>
        </authorList>
    </citation>
    <scope>NUCLEOTIDE SEQUENCE [LARGE SCALE GENOMIC DNA]</scope>
    <source>
        <strain evidence="9 10">MCA 3882</strain>
    </source>
</reference>
<dbReference type="AlphaFoldDB" id="A0A316V3K3"/>
<evidence type="ECO:0000256" key="6">
    <source>
        <dbReference type="PROSITE-ProRule" id="PRU10141"/>
    </source>
</evidence>
<dbReference type="GO" id="GO:0043484">
    <property type="term" value="P:regulation of RNA splicing"/>
    <property type="evidence" value="ECO:0007669"/>
    <property type="project" value="TreeGrafter"/>
</dbReference>
<evidence type="ECO:0000313" key="9">
    <source>
        <dbReference type="EMBL" id="PWN31834.1"/>
    </source>
</evidence>
<evidence type="ECO:0000313" key="10">
    <source>
        <dbReference type="Proteomes" id="UP000245771"/>
    </source>
</evidence>
<accession>A0A316V3K3</accession>
<dbReference type="PANTHER" id="PTHR45646:SF11">
    <property type="entry name" value="SERINE_THREONINE-PROTEIN KINASE DOA"/>
    <property type="match status" value="1"/>
</dbReference>
<feature type="binding site" evidence="6">
    <location>
        <position position="100"/>
    </location>
    <ligand>
        <name>ATP</name>
        <dbReference type="ChEBI" id="CHEBI:30616"/>
    </ligand>
</feature>
<organism evidence="9 10">
    <name type="scientific">Meira miltonrushii</name>
    <dbReference type="NCBI Taxonomy" id="1280837"/>
    <lineage>
        <taxon>Eukaryota</taxon>
        <taxon>Fungi</taxon>
        <taxon>Dikarya</taxon>
        <taxon>Basidiomycota</taxon>
        <taxon>Ustilaginomycotina</taxon>
        <taxon>Exobasidiomycetes</taxon>
        <taxon>Exobasidiales</taxon>
        <taxon>Brachybasidiaceae</taxon>
        <taxon>Meira</taxon>
    </lineage>
</organism>
<dbReference type="InterPro" id="IPR008271">
    <property type="entry name" value="Ser/Thr_kinase_AS"/>
</dbReference>
<evidence type="ECO:0000256" key="1">
    <source>
        <dbReference type="ARBA" id="ARBA00022527"/>
    </source>
</evidence>
<dbReference type="InterPro" id="IPR051175">
    <property type="entry name" value="CLK_kinases"/>
</dbReference>
<dbReference type="Pfam" id="PF00069">
    <property type="entry name" value="Pkinase"/>
    <property type="match status" value="1"/>
</dbReference>
<dbReference type="SMART" id="SM00220">
    <property type="entry name" value="S_TKc"/>
    <property type="match status" value="1"/>
</dbReference>
<dbReference type="Proteomes" id="UP000245771">
    <property type="component" value="Unassembled WGS sequence"/>
</dbReference>
<evidence type="ECO:0000259" key="8">
    <source>
        <dbReference type="PROSITE" id="PS50011"/>
    </source>
</evidence>
<dbReference type="Gene3D" id="3.30.200.20">
    <property type="entry name" value="Phosphorylase Kinase, domain 1"/>
    <property type="match status" value="1"/>
</dbReference>
<keyword evidence="2" id="KW-0808">Transferase</keyword>
<dbReference type="RefSeq" id="XP_025352136.1">
    <property type="nucleotide sequence ID" value="XM_025496806.1"/>
</dbReference>
<dbReference type="STRING" id="1280837.A0A316V3K3"/>
<dbReference type="SUPFAM" id="SSF56112">
    <property type="entry name" value="Protein kinase-like (PK-like)"/>
    <property type="match status" value="1"/>
</dbReference>
<dbReference type="GO" id="GO:0004674">
    <property type="term" value="F:protein serine/threonine kinase activity"/>
    <property type="evidence" value="ECO:0007669"/>
    <property type="project" value="UniProtKB-KW"/>
</dbReference>
<evidence type="ECO:0000256" key="5">
    <source>
        <dbReference type="ARBA" id="ARBA00022840"/>
    </source>
</evidence>